<evidence type="ECO:0000313" key="3">
    <source>
        <dbReference type="Proteomes" id="UP000226079"/>
    </source>
</evidence>
<dbReference type="Gene3D" id="3.60.15.10">
    <property type="entry name" value="Ribonuclease Z/Hydroxyacylglutathione hydrolase-like"/>
    <property type="match status" value="1"/>
</dbReference>
<dbReference type="CDD" id="cd16282">
    <property type="entry name" value="metallo-hydrolase-like_MBL-fold"/>
    <property type="match status" value="1"/>
</dbReference>
<dbReference type="InterPro" id="IPR036866">
    <property type="entry name" value="RibonucZ/Hydroxyglut_hydro"/>
</dbReference>
<dbReference type="GO" id="GO:0016787">
    <property type="term" value="F:hydrolase activity"/>
    <property type="evidence" value="ECO:0007669"/>
    <property type="project" value="UniProtKB-KW"/>
</dbReference>
<name>A0A2A9CP80_9ACTN</name>
<accession>A0A2A9CP80</accession>
<dbReference type="AlphaFoldDB" id="A0A2A9CP80"/>
<dbReference type="Pfam" id="PF00753">
    <property type="entry name" value="Lactamase_B"/>
    <property type="match status" value="1"/>
</dbReference>
<dbReference type="PANTHER" id="PTHR42951:SF4">
    <property type="entry name" value="ACYL-COENZYME A THIOESTERASE MBLAC2"/>
    <property type="match status" value="1"/>
</dbReference>
<gene>
    <name evidence="2" type="ORF">ATK74_0680</name>
</gene>
<comment type="caution">
    <text evidence="2">The sequence shown here is derived from an EMBL/GenBank/DDBJ whole genome shotgun (WGS) entry which is preliminary data.</text>
</comment>
<dbReference type="InterPro" id="IPR050855">
    <property type="entry name" value="NDM-1-like"/>
</dbReference>
<feature type="domain" description="Metallo-beta-lactamase" evidence="1">
    <location>
        <begin position="25"/>
        <end position="205"/>
    </location>
</feature>
<dbReference type="Proteomes" id="UP000226079">
    <property type="component" value="Unassembled WGS sequence"/>
</dbReference>
<keyword evidence="3" id="KW-1185">Reference proteome</keyword>
<dbReference type="PANTHER" id="PTHR42951">
    <property type="entry name" value="METALLO-BETA-LACTAMASE DOMAIN-CONTAINING"/>
    <property type="match status" value="1"/>
</dbReference>
<dbReference type="SMART" id="SM00849">
    <property type="entry name" value="Lactamase_B"/>
    <property type="match status" value="1"/>
</dbReference>
<protein>
    <submittedName>
        <fullName evidence="2">Glyoxylase-like metal-dependent hydrolase (Beta-lactamase superfamily II)</fullName>
    </submittedName>
</protein>
<proteinExistence type="predicted"/>
<dbReference type="InterPro" id="IPR001279">
    <property type="entry name" value="Metallo-B-lactamas"/>
</dbReference>
<organism evidence="2 3">
    <name type="scientific">Propionicimonas paludicola</name>
    <dbReference type="NCBI Taxonomy" id="185243"/>
    <lineage>
        <taxon>Bacteria</taxon>
        <taxon>Bacillati</taxon>
        <taxon>Actinomycetota</taxon>
        <taxon>Actinomycetes</taxon>
        <taxon>Propionibacteriales</taxon>
        <taxon>Nocardioidaceae</taxon>
        <taxon>Propionicimonas</taxon>
    </lineage>
</organism>
<keyword evidence="2" id="KW-0378">Hydrolase</keyword>
<dbReference type="SUPFAM" id="SSF56281">
    <property type="entry name" value="Metallo-hydrolase/oxidoreductase"/>
    <property type="match status" value="1"/>
</dbReference>
<dbReference type="RefSeq" id="WP_169923713.1">
    <property type="nucleotide sequence ID" value="NZ_PDJC01000001.1"/>
</dbReference>
<sequence>MTTFSLGDFEELRPGILVAVAEPAGVNLGVIVGETGCLVIDTGSSPAQGTALRAAAEAAAGVPVIGVLVTHWHYDHLFGLAGFVDLPSYAHASVADRLDSPEAADAAAKLGVDVADLVRPRNGFHLAKVIDVGGRRVEAMHFGPGHTDGDLAVFVPDVSVVFAGDLLESSAPPAIGPDSHLKEWPSAIDGILGVIGEESMVIPGHGPAMDRFESFKQRAELSGFYGQVEHVIGRGIAVEAAYEAGEWPYEEQYVREVLPTAYAQFASHGVVPLRQLPLAKPLS</sequence>
<evidence type="ECO:0000259" key="1">
    <source>
        <dbReference type="SMART" id="SM00849"/>
    </source>
</evidence>
<reference evidence="2 3" key="1">
    <citation type="submission" date="2017-10" db="EMBL/GenBank/DDBJ databases">
        <title>Sequencing the genomes of 1000 actinobacteria strains.</title>
        <authorList>
            <person name="Klenk H.-P."/>
        </authorList>
    </citation>
    <scope>NUCLEOTIDE SEQUENCE [LARGE SCALE GENOMIC DNA]</scope>
    <source>
        <strain evidence="2 3">DSM 15597</strain>
    </source>
</reference>
<dbReference type="EMBL" id="PDJC01000001">
    <property type="protein sequence ID" value="PFG16148.1"/>
    <property type="molecule type" value="Genomic_DNA"/>
</dbReference>
<evidence type="ECO:0000313" key="2">
    <source>
        <dbReference type="EMBL" id="PFG16148.1"/>
    </source>
</evidence>